<dbReference type="PANTHER" id="PTHR32322:SF9">
    <property type="entry name" value="AMINO-ACID METABOLITE EFFLUX PUMP-RELATED"/>
    <property type="match status" value="1"/>
</dbReference>
<keyword evidence="4 5" id="KW-0472">Membrane</keyword>
<dbReference type="AlphaFoldDB" id="A0A159Z357"/>
<proteinExistence type="predicted"/>
<dbReference type="GO" id="GO:0016020">
    <property type="term" value="C:membrane"/>
    <property type="evidence" value="ECO:0007669"/>
    <property type="project" value="UniProtKB-SubCell"/>
</dbReference>
<dbReference type="InterPro" id="IPR000620">
    <property type="entry name" value="EamA_dom"/>
</dbReference>
<evidence type="ECO:0000256" key="1">
    <source>
        <dbReference type="ARBA" id="ARBA00004141"/>
    </source>
</evidence>
<protein>
    <submittedName>
        <fullName evidence="7">ABC transporter membrane spanning protein</fullName>
    </submittedName>
</protein>
<feature type="transmembrane region" description="Helical" evidence="5">
    <location>
        <begin position="43"/>
        <end position="61"/>
    </location>
</feature>
<feature type="transmembrane region" description="Helical" evidence="5">
    <location>
        <begin position="191"/>
        <end position="212"/>
    </location>
</feature>
<sequence length="310" mass="32479">MEQAMSQQPSIKALDWSLLALLSVLWGGSFFFSKLALADLPPLTVVLCRVSLAALALFVYLRATGTRIPRARPVWGAFFGMGLLNNIIPFSLLFWGQTQIASGLASILNATTPVFAILVTKALAPETDVTANRLAGVALGLGGVAVLVGGDALSDKGFPILPMLACLGATLSYGFAGFFGQRFRRMGIAPAIGAFGQLTASSLLMIPVVAVMDRPWTLAAPGMVTLGAVLALALMSTALAYVIYFRSLSAIGQLNTSMVTLMIPASAILLGSLVLGERLAMNHYAGLALIGLGLIAIDGRLWRRLRGASA</sequence>
<feature type="transmembrane region" description="Helical" evidence="5">
    <location>
        <begin position="131"/>
        <end position="148"/>
    </location>
</feature>
<evidence type="ECO:0000256" key="3">
    <source>
        <dbReference type="ARBA" id="ARBA00022989"/>
    </source>
</evidence>
<dbReference type="PATRIC" id="fig|1335048.3.peg.2299"/>
<feature type="transmembrane region" description="Helical" evidence="5">
    <location>
        <begin position="281"/>
        <end position="302"/>
    </location>
</feature>
<evidence type="ECO:0000259" key="6">
    <source>
        <dbReference type="Pfam" id="PF00892"/>
    </source>
</evidence>
<dbReference type="InterPro" id="IPR050638">
    <property type="entry name" value="AA-Vitamin_Transporters"/>
</dbReference>
<feature type="transmembrane region" description="Helical" evidence="5">
    <location>
        <begin position="100"/>
        <end position="119"/>
    </location>
</feature>
<feature type="transmembrane region" description="Helical" evidence="5">
    <location>
        <begin position="160"/>
        <end position="179"/>
    </location>
</feature>
<evidence type="ECO:0000313" key="7">
    <source>
        <dbReference type="EMBL" id="AMY69451.1"/>
    </source>
</evidence>
<dbReference type="SUPFAM" id="SSF103481">
    <property type="entry name" value="Multidrug resistance efflux transporter EmrE"/>
    <property type="match status" value="2"/>
</dbReference>
<feature type="transmembrane region" description="Helical" evidence="5">
    <location>
        <begin position="73"/>
        <end position="94"/>
    </location>
</feature>
<feature type="transmembrane region" description="Helical" evidence="5">
    <location>
        <begin position="16"/>
        <end position="37"/>
    </location>
</feature>
<feature type="transmembrane region" description="Helical" evidence="5">
    <location>
        <begin position="218"/>
        <end position="244"/>
    </location>
</feature>
<dbReference type="PANTHER" id="PTHR32322">
    <property type="entry name" value="INNER MEMBRANE TRANSPORTER"/>
    <property type="match status" value="1"/>
</dbReference>
<organism evidence="7 8">
    <name type="scientific">Frigidibacter mobilis</name>
    <dbReference type="NCBI Taxonomy" id="1335048"/>
    <lineage>
        <taxon>Bacteria</taxon>
        <taxon>Pseudomonadati</taxon>
        <taxon>Pseudomonadota</taxon>
        <taxon>Alphaproteobacteria</taxon>
        <taxon>Rhodobacterales</taxon>
        <taxon>Paracoccaceae</taxon>
        <taxon>Frigidibacter</taxon>
    </lineage>
</organism>
<dbReference type="Proteomes" id="UP000076128">
    <property type="component" value="Chromosome"/>
</dbReference>
<accession>A0A159Z357</accession>
<keyword evidence="3 5" id="KW-1133">Transmembrane helix</keyword>
<evidence type="ECO:0000256" key="4">
    <source>
        <dbReference type="ARBA" id="ARBA00023136"/>
    </source>
</evidence>
<dbReference type="Pfam" id="PF00892">
    <property type="entry name" value="EamA"/>
    <property type="match status" value="2"/>
</dbReference>
<gene>
    <name evidence="7" type="ORF">AKL17_2205</name>
</gene>
<feature type="domain" description="EamA" evidence="6">
    <location>
        <begin position="163"/>
        <end position="296"/>
    </location>
</feature>
<name>A0A159Z357_9RHOB</name>
<comment type="subcellular location">
    <subcellularLocation>
        <location evidence="1">Membrane</location>
        <topology evidence="1">Multi-pass membrane protein</topology>
    </subcellularLocation>
</comment>
<feature type="domain" description="EamA" evidence="6">
    <location>
        <begin position="18"/>
        <end position="148"/>
    </location>
</feature>
<dbReference type="STRING" id="1335048.AKL17_2205"/>
<dbReference type="KEGG" id="daa:AKL17_2205"/>
<feature type="transmembrane region" description="Helical" evidence="5">
    <location>
        <begin position="256"/>
        <end position="275"/>
    </location>
</feature>
<reference evidence="7 8" key="1">
    <citation type="submission" date="2015-09" db="EMBL/GenBank/DDBJ databases">
        <title>Complete genome sequence of Defluviimonas alba cai42t isolated from an oilfield in Xinjiang.</title>
        <authorList>
            <person name="Geng S."/>
            <person name="Pan X."/>
            <person name="Wu X."/>
        </authorList>
    </citation>
    <scope>NUCLEOTIDE SEQUENCE [LARGE SCALE GENOMIC DNA]</scope>
    <source>
        <strain evidence="8">cai42</strain>
    </source>
</reference>
<keyword evidence="2 5" id="KW-0812">Transmembrane</keyword>
<keyword evidence="8" id="KW-1185">Reference proteome</keyword>
<dbReference type="InterPro" id="IPR037185">
    <property type="entry name" value="EmrE-like"/>
</dbReference>
<evidence type="ECO:0000313" key="8">
    <source>
        <dbReference type="Proteomes" id="UP000076128"/>
    </source>
</evidence>
<dbReference type="EMBL" id="CP012661">
    <property type="protein sequence ID" value="AMY69451.1"/>
    <property type="molecule type" value="Genomic_DNA"/>
</dbReference>
<evidence type="ECO:0000256" key="5">
    <source>
        <dbReference type="SAM" id="Phobius"/>
    </source>
</evidence>
<evidence type="ECO:0000256" key="2">
    <source>
        <dbReference type="ARBA" id="ARBA00022692"/>
    </source>
</evidence>